<dbReference type="CDD" id="cd09917">
    <property type="entry name" value="F-box_SF"/>
    <property type="match status" value="1"/>
</dbReference>
<sequence>GPNRYSIRLPKFFISMDLFRRENLLTLPDEMTEIILDNLKIKDIQNLSRVCRALRRVTKLYHFGVAYPVWKDTTIELESVDGNLPISNYRDGVFIEGKFYIAILEEGAPVCWILDFAPKPRWKKVPILIDMEPDQFHPVKSTSGAAIKYDIYMFGGESLLTGLPTKNMYKLNIKTMKLSKLPESGALPAPRFMHSLNAVGLHHLILFGGRCLIDNGELYDTKDFSVYDIYKNTWIVHASRSNIPYSRSLHTSTVICGKLFIYGGQHISCHSPNSSIHDDEDVWEYDFLKNEWHRYLAPTSSSFLLPKEWFSTAGIGPGKRCGSAIFPLRRKIVVLGGSAKNFAIDNHLEHMTVFCPVRKTWTRILVQGMPRLECIATKVNRMGDRTNVFVIGKNVEGKFVTGWIFD</sequence>
<protein>
    <submittedName>
        <fullName evidence="4">10526_t:CDS:1</fullName>
    </submittedName>
</protein>
<reference evidence="4" key="1">
    <citation type="submission" date="2021-06" db="EMBL/GenBank/DDBJ databases">
        <authorList>
            <person name="Kallberg Y."/>
            <person name="Tangrot J."/>
            <person name="Rosling A."/>
        </authorList>
    </citation>
    <scope>NUCLEOTIDE SEQUENCE</scope>
    <source>
        <strain evidence="4">CL551</strain>
    </source>
</reference>
<dbReference type="SMART" id="SM00256">
    <property type="entry name" value="FBOX"/>
    <property type="match status" value="1"/>
</dbReference>
<dbReference type="InterPro" id="IPR001810">
    <property type="entry name" value="F-box_dom"/>
</dbReference>
<comment type="caution">
    <text evidence="4">The sequence shown here is derived from an EMBL/GenBank/DDBJ whole genome shotgun (WGS) entry which is preliminary data.</text>
</comment>
<keyword evidence="5" id="KW-1185">Reference proteome</keyword>
<dbReference type="Gene3D" id="2.120.10.80">
    <property type="entry name" value="Kelch-type beta propeller"/>
    <property type="match status" value="1"/>
</dbReference>
<name>A0A9N9HK49_9GLOM</name>
<dbReference type="Proteomes" id="UP000789342">
    <property type="component" value="Unassembled WGS sequence"/>
</dbReference>
<evidence type="ECO:0000256" key="1">
    <source>
        <dbReference type="ARBA" id="ARBA00022441"/>
    </source>
</evidence>
<evidence type="ECO:0000313" key="5">
    <source>
        <dbReference type="Proteomes" id="UP000789342"/>
    </source>
</evidence>
<evidence type="ECO:0000256" key="2">
    <source>
        <dbReference type="ARBA" id="ARBA00022737"/>
    </source>
</evidence>
<dbReference type="PANTHER" id="PTHR46228:SF2">
    <property type="entry name" value="KELCH REPEAT PROTEIN (AFU_ORTHOLOGUE AFUA_4G14350)"/>
    <property type="match status" value="1"/>
</dbReference>
<dbReference type="Pfam" id="PF00646">
    <property type="entry name" value="F-box"/>
    <property type="match status" value="1"/>
</dbReference>
<accession>A0A9N9HK49</accession>
<dbReference type="SUPFAM" id="SSF117281">
    <property type="entry name" value="Kelch motif"/>
    <property type="match status" value="1"/>
</dbReference>
<evidence type="ECO:0000313" key="4">
    <source>
        <dbReference type="EMBL" id="CAG8689380.1"/>
    </source>
</evidence>
<dbReference type="EMBL" id="CAJVPV010015013">
    <property type="protein sequence ID" value="CAG8689380.1"/>
    <property type="molecule type" value="Genomic_DNA"/>
</dbReference>
<dbReference type="Pfam" id="PF24681">
    <property type="entry name" value="Kelch_KLHDC2_KLHL20_DRC7"/>
    <property type="match status" value="1"/>
</dbReference>
<keyword evidence="2" id="KW-0677">Repeat</keyword>
<dbReference type="AlphaFoldDB" id="A0A9N9HK49"/>
<dbReference type="PROSITE" id="PS50181">
    <property type="entry name" value="FBOX"/>
    <property type="match status" value="1"/>
</dbReference>
<proteinExistence type="predicted"/>
<keyword evidence="1" id="KW-0880">Kelch repeat</keyword>
<dbReference type="PANTHER" id="PTHR46228">
    <property type="entry name" value="KELCH DOMAIN-CONTAINING PROTEIN"/>
    <property type="match status" value="1"/>
</dbReference>
<dbReference type="InterPro" id="IPR015915">
    <property type="entry name" value="Kelch-typ_b-propeller"/>
</dbReference>
<dbReference type="OrthoDB" id="10250130at2759"/>
<gene>
    <name evidence="4" type="ORF">AMORRO_LOCUS11575</name>
</gene>
<feature type="domain" description="F-box" evidence="3">
    <location>
        <begin position="21"/>
        <end position="73"/>
    </location>
</feature>
<evidence type="ECO:0000259" key="3">
    <source>
        <dbReference type="PROSITE" id="PS50181"/>
    </source>
</evidence>
<dbReference type="SUPFAM" id="SSF81383">
    <property type="entry name" value="F-box domain"/>
    <property type="match status" value="1"/>
</dbReference>
<feature type="non-terminal residue" evidence="4">
    <location>
        <position position="406"/>
    </location>
</feature>
<dbReference type="InterPro" id="IPR036047">
    <property type="entry name" value="F-box-like_dom_sf"/>
</dbReference>
<organism evidence="4 5">
    <name type="scientific">Acaulospora morrowiae</name>
    <dbReference type="NCBI Taxonomy" id="94023"/>
    <lineage>
        <taxon>Eukaryota</taxon>
        <taxon>Fungi</taxon>
        <taxon>Fungi incertae sedis</taxon>
        <taxon>Mucoromycota</taxon>
        <taxon>Glomeromycotina</taxon>
        <taxon>Glomeromycetes</taxon>
        <taxon>Diversisporales</taxon>
        <taxon>Acaulosporaceae</taxon>
        <taxon>Acaulospora</taxon>
    </lineage>
</organism>